<dbReference type="InterPro" id="IPR011527">
    <property type="entry name" value="ABC1_TM_dom"/>
</dbReference>
<accession>A0A0Q3KA65</accession>
<evidence type="ECO:0000259" key="7">
    <source>
        <dbReference type="PROSITE" id="PS50929"/>
    </source>
</evidence>
<evidence type="ECO:0000313" key="9">
    <source>
        <dbReference type="Proteomes" id="UP000051682"/>
    </source>
</evidence>
<feature type="transmembrane region" description="Helical" evidence="5">
    <location>
        <begin position="251"/>
        <end position="270"/>
    </location>
</feature>
<evidence type="ECO:0000256" key="4">
    <source>
        <dbReference type="ARBA" id="ARBA00023136"/>
    </source>
</evidence>
<feature type="transmembrane region" description="Helical" evidence="5">
    <location>
        <begin position="26"/>
        <end position="48"/>
    </location>
</feature>
<keyword evidence="3 5" id="KW-1133">Transmembrane helix</keyword>
<keyword evidence="2 5" id="KW-0812">Transmembrane</keyword>
<evidence type="ECO:0000256" key="3">
    <source>
        <dbReference type="ARBA" id="ARBA00022989"/>
    </source>
</evidence>
<dbReference type="OrthoDB" id="311344at2"/>
<gene>
    <name evidence="8" type="ORF">AR438_05095</name>
</gene>
<dbReference type="PROSITE" id="PS50893">
    <property type="entry name" value="ABC_TRANSPORTER_2"/>
    <property type="match status" value="1"/>
</dbReference>
<organism evidence="8 9">
    <name type="scientific">Chryseobacterium aquaticum</name>
    <dbReference type="NCBI Taxonomy" id="452084"/>
    <lineage>
        <taxon>Bacteria</taxon>
        <taxon>Pseudomonadati</taxon>
        <taxon>Bacteroidota</taxon>
        <taxon>Flavobacteriia</taxon>
        <taxon>Flavobacteriales</taxon>
        <taxon>Weeksellaceae</taxon>
        <taxon>Chryseobacterium group</taxon>
        <taxon>Chryseobacterium</taxon>
    </lineage>
</organism>
<feature type="transmembrane region" description="Helical" evidence="5">
    <location>
        <begin position="161"/>
        <end position="179"/>
    </location>
</feature>
<comment type="caution">
    <text evidence="8">The sequence shown here is derived from an EMBL/GenBank/DDBJ whole genome shotgun (WGS) entry which is preliminary data.</text>
</comment>
<dbReference type="Pfam" id="PF00664">
    <property type="entry name" value="ABC_membrane"/>
    <property type="match status" value="1"/>
</dbReference>
<evidence type="ECO:0000256" key="5">
    <source>
        <dbReference type="SAM" id="Phobius"/>
    </source>
</evidence>
<evidence type="ECO:0000259" key="6">
    <source>
        <dbReference type="PROSITE" id="PS50893"/>
    </source>
</evidence>
<dbReference type="InterPro" id="IPR036640">
    <property type="entry name" value="ABC1_TM_sf"/>
</dbReference>
<dbReference type="PROSITE" id="PS50929">
    <property type="entry name" value="ABC_TM1F"/>
    <property type="match status" value="1"/>
</dbReference>
<dbReference type="PANTHER" id="PTHR43394">
    <property type="entry name" value="ATP-DEPENDENT PERMEASE MDL1, MITOCHONDRIAL"/>
    <property type="match status" value="1"/>
</dbReference>
<dbReference type="Gene3D" id="1.20.1560.10">
    <property type="entry name" value="ABC transporter type 1, transmembrane domain"/>
    <property type="match status" value="1"/>
</dbReference>
<dbReference type="Proteomes" id="UP000051682">
    <property type="component" value="Unassembled WGS sequence"/>
</dbReference>
<dbReference type="RefSeq" id="WP_056012709.1">
    <property type="nucleotide sequence ID" value="NZ_LLYZ01000003.1"/>
</dbReference>
<feature type="domain" description="ABC transmembrane type-1" evidence="7">
    <location>
        <begin position="28"/>
        <end position="305"/>
    </location>
</feature>
<sequence length="557" mass="63174">METSSKQNGYNLFKYVTKEKKDVTNIYFYAILNGLVQLSVPLGIQSIVSFVMGATMATSIYILIAFVVLGTWLVGYFRLKVMQIIEKIQQKIFVEFSLAFAEKLPKVNLSATRKYYLPELVNRFFDTQNLQKGISKILLEIPTALIQILFGILLLSFYHPWFLVFGALVIICVIFIFRFTMESGIKSSIDESDKKYEVASWIEDIAASIKTFKLNSKTEIHVAETDNRVVNYLNDRTSHFRVLVIQYKTIIAFKVIITLVMLVIGTYLLVNQQLNIGAFIATEIVVLTIMTAVEKLIISLESYYDVIAALAKLNKVTDLPEEDMGAIAFENQNSGFEIEFKEVNFAFNDYQKILENVNFKIAENSLNVITGSLGSGKSLLLNMMTGFYEPTSGSILFDKIPLKNVDKISLRNQIGMFLEDMTIIKGTVYENIILGQTHISAEQILEISEQIGVDDFSSQFSNGFFTKISETDTEISFSSKKKIMLLRALVGERRLLILEDPLDGMNDAFKVKMREHLSNLKENTTVIVVSEDPEMIEKADQHLHIEEGTVKILFNKN</sequence>
<name>A0A0Q3KA65_9FLAO</name>
<feature type="transmembrane region" description="Helical" evidence="5">
    <location>
        <begin position="137"/>
        <end position="155"/>
    </location>
</feature>
<dbReference type="InterPro" id="IPR003439">
    <property type="entry name" value="ABC_transporter-like_ATP-bd"/>
</dbReference>
<evidence type="ECO:0000256" key="1">
    <source>
        <dbReference type="ARBA" id="ARBA00004651"/>
    </source>
</evidence>
<feature type="transmembrane region" description="Helical" evidence="5">
    <location>
        <begin position="60"/>
        <end position="79"/>
    </location>
</feature>
<dbReference type="Pfam" id="PF00005">
    <property type="entry name" value="ABC_tran"/>
    <property type="match status" value="1"/>
</dbReference>
<reference evidence="8 9" key="1">
    <citation type="submission" date="2015-10" db="EMBL/GenBank/DDBJ databases">
        <title>Chryseobacterium aquaticum genome.</title>
        <authorList>
            <person name="Newman J.D."/>
            <person name="Ferguson M.B."/>
            <person name="Miller J.R."/>
        </authorList>
    </citation>
    <scope>NUCLEOTIDE SEQUENCE [LARGE SCALE GENOMIC DNA]</scope>
    <source>
        <strain evidence="8 9">KCTC 12483</strain>
    </source>
</reference>
<protein>
    <submittedName>
        <fullName evidence="8">ABC transporter</fullName>
    </submittedName>
</protein>
<dbReference type="AlphaFoldDB" id="A0A0Q3KA65"/>
<dbReference type="PANTHER" id="PTHR43394:SF4">
    <property type="entry name" value="TOXIN SECRETION ABC TRANSPORTER ATP-BINDING PROTEIN"/>
    <property type="match status" value="1"/>
</dbReference>
<evidence type="ECO:0000256" key="2">
    <source>
        <dbReference type="ARBA" id="ARBA00022692"/>
    </source>
</evidence>
<dbReference type="SUPFAM" id="SSF52540">
    <property type="entry name" value="P-loop containing nucleoside triphosphate hydrolases"/>
    <property type="match status" value="1"/>
</dbReference>
<dbReference type="GO" id="GO:0016887">
    <property type="term" value="F:ATP hydrolysis activity"/>
    <property type="evidence" value="ECO:0007669"/>
    <property type="project" value="InterPro"/>
</dbReference>
<dbReference type="STRING" id="452084.AR438_05095"/>
<dbReference type="InterPro" id="IPR039421">
    <property type="entry name" value="Type_1_exporter"/>
</dbReference>
<dbReference type="GO" id="GO:0005524">
    <property type="term" value="F:ATP binding"/>
    <property type="evidence" value="ECO:0007669"/>
    <property type="project" value="InterPro"/>
</dbReference>
<dbReference type="GO" id="GO:0005886">
    <property type="term" value="C:plasma membrane"/>
    <property type="evidence" value="ECO:0007669"/>
    <property type="project" value="UniProtKB-SubCell"/>
</dbReference>
<evidence type="ECO:0000313" key="8">
    <source>
        <dbReference type="EMBL" id="KQK26627.1"/>
    </source>
</evidence>
<dbReference type="EMBL" id="LLYZ01000003">
    <property type="protein sequence ID" value="KQK26627.1"/>
    <property type="molecule type" value="Genomic_DNA"/>
</dbReference>
<keyword evidence="9" id="KW-1185">Reference proteome</keyword>
<dbReference type="InterPro" id="IPR027417">
    <property type="entry name" value="P-loop_NTPase"/>
</dbReference>
<dbReference type="Gene3D" id="3.40.50.300">
    <property type="entry name" value="P-loop containing nucleotide triphosphate hydrolases"/>
    <property type="match status" value="1"/>
</dbReference>
<feature type="domain" description="ABC transporter" evidence="6">
    <location>
        <begin position="338"/>
        <end position="555"/>
    </location>
</feature>
<comment type="subcellular location">
    <subcellularLocation>
        <location evidence="1">Cell membrane</location>
        <topology evidence="1">Multi-pass membrane protein</topology>
    </subcellularLocation>
</comment>
<dbReference type="SUPFAM" id="SSF90123">
    <property type="entry name" value="ABC transporter transmembrane region"/>
    <property type="match status" value="1"/>
</dbReference>
<dbReference type="GO" id="GO:0015421">
    <property type="term" value="F:ABC-type oligopeptide transporter activity"/>
    <property type="evidence" value="ECO:0007669"/>
    <property type="project" value="TreeGrafter"/>
</dbReference>
<keyword evidence="4 5" id="KW-0472">Membrane</keyword>
<proteinExistence type="predicted"/>